<feature type="transmembrane region" description="Helical" evidence="7">
    <location>
        <begin position="178"/>
        <end position="197"/>
    </location>
</feature>
<reference evidence="9" key="1">
    <citation type="submission" date="2022-08" db="EMBL/GenBank/DDBJ databases">
        <title>Alicyclobacillus fastidiosus DSM 17978, complete genome.</title>
        <authorList>
            <person name="Wang Q."/>
            <person name="Cai R."/>
            <person name="Wang Z."/>
        </authorList>
    </citation>
    <scope>NUCLEOTIDE SEQUENCE</scope>
    <source>
        <strain evidence="9">DSM 17978</strain>
    </source>
</reference>
<dbReference type="PROSITE" id="PS50928">
    <property type="entry name" value="ABC_TM1"/>
    <property type="match status" value="1"/>
</dbReference>
<keyword evidence="2 7" id="KW-0813">Transport</keyword>
<evidence type="ECO:0000259" key="8">
    <source>
        <dbReference type="PROSITE" id="PS50928"/>
    </source>
</evidence>
<evidence type="ECO:0000256" key="1">
    <source>
        <dbReference type="ARBA" id="ARBA00004651"/>
    </source>
</evidence>
<sequence length="327" mass="36631">MANQFRPNEIELNTKKRARTSKHSVHAHRRILPYLALLPAVIAIAFVQVIPTFFGVIISMLKLTQFTIGNWIQAPFAALQNFWLAVNVGQPIGRELFVSLGVTCAYTVVVVGVSWILGMAAAVFLTDQFRGRGWLRSLFILPYALPAYVGVMVWTFMFQPNGSVNSLLGKDLHLISPGTFWLAGIRAFVAIAITAIWRTWPFAFLMLLAGMQDIPQELYEAARVDGASRWKEFWGITLPSVRNVSLLLVLITGFWTFTDFTTPFVMFSTSPPVAARLMSLQIYVDSFVNLNFGLGAAMSVIMVLFLLIIATVYIRVFRMRIGEMHNG</sequence>
<name>A0ABY6ZFD0_9BACL</name>
<feature type="transmembrane region" description="Helical" evidence="7">
    <location>
        <begin position="287"/>
        <end position="314"/>
    </location>
</feature>
<evidence type="ECO:0000256" key="4">
    <source>
        <dbReference type="ARBA" id="ARBA00022692"/>
    </source>
</evidence>
<proteinExistence type="inferred from homology"/>
<evidence type="ECO:0000313" key="9">
    <source>
        <dbReference type="EMBL" id="WAH41440.1"/>
    </source>
</evidence>
<keyword evidence="10" id="KW-1185">Reference proteome</keyword>
<dbReference type="Gene3D" id="1.10.3720.10">
    <property type="entry name" value="MetI-like"/>
    <property type="match status" value="1"/>
</dbReference>
<feature type="transmembrane region" description="Helical" evidence="7">
    <location>
        <begin position="31"/>
        <end position="61"/>
    </location>
</feature>
<evidence type="ECO:0000313" key="10">
    <source>
        <dbReference type="Proteomes" id="UP001164761"/>
    </source>
</evidence>
<dbReference type="InterPro" id="IPR051393">
    <property type="entry name" value="ABC_transporter_permease"/>
</dbReference>
<evidence type="ECO:0000256" key="7">
    <source>
        <dbReference type="RuleBase" id="RU363032"/>
    </source>
</evidence>
<dbReference type="RefSeq" id="WP_268005350.1">
    <property type="nucleotide sequence ID" value="NZ_BSUT01000001.1"/>
</dbReference>
<keyword evidence="6 7" id="KW-0472">Membrane</keyword>
<organism evidence="9 10">
    <name type="scientific">Alicyclobacillus fastidiosus</name>
    <dbReference type="NCBI Taxonomy" id="392011"/>
    <lineage>
        <taxon>Bacteria</taxon>
        <taxon>Bacillati</taxon>
        <taxon>Bacillota</taxon>
        <taxon>Bacilli</taxon>
        <taxon>Bacillales</taxon>
        <taxon>Alicyclobacillaceae</taxon>
        <taxon>Alicyclobacillus</taxon>
    </lineage>
</organism>
<dbReference type="Proteomes" id="UP001164761">
    <property type="component" value="Chromosome"/>
</dbReference>
<dbReference type="CDD" id="cd06261">
    <property type="entry name" value="TM_PBP2"/>
    <property type="match status" value="1"/>
</dbReference>
<feature type="transmembrane region" description="Helical" evidence="7">
    <location>
        <begin position="138"/>
        <end position="158"/>
    </location>
</feature>
<evidence type="ECO:0000256" key="3">
    <source>
        <dbReference type="ARBA" id="ARBA00022475"/>
    </source>
</evidence>
<dbReference type="InterPro" id="IPR000515">
    <property type="entry name" value="MetI-like"/>
</dbReference>
<comment type="similarity">
    <text evidence="7">Belongs to the binding-protein-dependent transport system permease family.</text>
</comment>
<dbReference type="Pfam" id="PF00528">
    <property type="entry name" value="BPD_transp_1"/>
    <property type="match status" value="1"/>
</dbReference>
<dbReference type="SUPFAM" id="SSF161098">
    <property type="entry name" value="MetI-like"/>
    <property type="match status" value="1"/>
</dbReference>
<protein>
    <submittedName>
        <fullName evidence="9">Sugar ABC transporter permease</fullName>
    </submittedName>
</protein>
<keyword evidence="4 7" id="KW-0812">Transmembrane</keyword>
<keyword evidence="3" id="KW-1003">Cell membrane</keyword>
<evidence type="ECO:0000256" key="6">
    <source>
        <dbReference type="ARBA" id="ARBA00023136"/>
    </source>
</evidence>
<evidence type="ECO:0000256" key="5">
    <source>
        <dbReference type="ARBA" id="ARBA00022989"/>
    </source>
</evidence>
<dbReference type="PANTHER" id="PTHR30193">
    <property type="entry name" value="ABC TRANSPORTER PERMEASE PROTEIN"/>
    <property type="match status" value="1"/>
</dbReference>
<dbReference type="InterPro" id="IPR035906">
    <property type="entry name" value="MetI-like_sf"/>
</dbReference>
<comment type="subcellular location">
    <subcellularLocation>
        <location evidence="1 7">Cell membrane</location>
        <topology evidence="1 7">Multi-pass membrane protein</topology>
    </subcellularLocation>
</comment>
<dbReference type="PANTHER" id="PTHR30193:SF37">
    <property type="entry name" value="INNER MEMBRANE ABC TRANSPORTER PERMEASE PROTEIN YCJO"/>
    <property type="match status" value="1"/>
</dbReference>
<accession>A0ABY6ZFD0</accession>
<gene>
    <name evidence="9" type="ORF">NZD89_24875</name>
</gene>
<feature type="domain" description="ABC transmembrane type-1" evidence="8">
    <location>
        <begin position="100"/>
        <end position="313"/>
    </location>
</feature>
<evidence type="ECO:0000256" key="2">
    <source>
        <dbReference type="ARBA" id="ARBA00022448"/>
    </source>
</evidence>
<feature type="transmembrane region" description="Helical" evidence="7">
    <location>
        <begin position="96"/>
        <end position="126"/>
    </location>
</feature>
<feature type="transmembrane region" description="Helical" evidence="7">
    <location>
        <begin position="246"/>
        <end position="267"/>
    </location>
</feature>
<dbReference type="EMBL" id="CP104067">
    <property type="protein sequence ID" value="WAH41440.1"/>
    <property type="molecule type" value="Genomic_DNA"/>
</dbReference>
<keyword evidence="5 7" id="KW-1133">Transmembrane helix</keyword>